<evidence type="ECO:0000313" key="3">
    <source>
        <dbReference type="Proteomes" id="UP000033457"/>
    </source>
</evidence>
<sequence length="63" mass="7000">MAENGTNRGGRRVRASCIRPPYEKYAKGKPATYLRSLQPVELDIYDFIGKDMGDGAELTGSFM</sequence>
<reference evidence="2 4" key="2">
    <citation type="submission" date="2018-12" db="EMBL/GenBank/DDBJ databases">
        <authorList>
            <consortium name="Pathogen Informatics"/>
        </authorList>
    </citation>
    <scope>NUCLEOTIDE SEQUENCE [LARGE SCALE GENOMIC DNA]</scope>
    <source>
        <strain evidence="2 4">NCTC949</strain>
    </source>
</reference>
<evidence type="ECO:0000313" key="4">
    <source>
        <dbReference type="Proteomes" id="UP000271380"/>
    </source>
</evidence>
<dbReference type="Proteomes" id="UP000033457">
    <property type="component" value="Chromosome"/>
</dbReference>
<dbReference type="AlphaFoldDB" id="A0A0F6TE27"/>
<dbReference type="EMBL" id="CP011312">
    <property type="protein sequence ID" value="AKE42069.1"/>
    <property type="molecule type" value="Genomic_DNA"/>
</dbReference>
<accession>A0A0F6TE27</accession>
<keyword evidence="3" id="KW-1185">Reference proteome</keyword>
<dbReference type="Proteomes" id="UP000271380">
    <property type="component" value="Chromosome"/>
</dbReference>
<evidence type="ECO:0000313" key="2">
    <source>
        <dbReference type="EMBL" id="VEH06049.1"/>
    </source>
</evidence>
<dbReference type="HOGENOM" id="CLU_2878264_0_0_11"/>
<organism evidence="1 3">
    <name type="scientific">Corynebacterium kutscheri</name>
    <dbReference type="NCBI Taxonomy" id="35755"/>
    <lineage>
        <taxon>Bacteria</taxon>
        <taxon>Bacillati</taxon>
        <taxon>Actinomycetota</taxon>
        <taxon>Actinomycetes</taxon>
        <taxon>Mycobacteriales</taxon>
        <taxon>Corynebacteriaceae</taxon>
        <taxon>Corynebacterium</taxon>
    </lineage>
</organism>
<dbReference type="EMBL" id="LR134377">
    <property type="protein sequence ID" value="VEH06049.1"/>
    <property type="molecule type" value="Genomic_DNA"/>
</dbReference>
<dbReference type="KEGG" id="cku:UL82_09660"/>
<reference evidence="1 3" key="1">
    <citation type="journal article" date="2015" name="Genome Announc.">
        <title>Complete Genome Sequence of Corynebacterium kutscheri DSM 20755, a Corynebacterial Type Strain with Remarkably Low G+C Content of Chromosomal DNA.</title>
        <authorList>
            <person name="Ruckert C."/>
            <person name="Albersmeier A."/>
            <person name="Winkler A."/>
            <person name="Tauch A."/>
        </authorList>
    </citation>
    <scope>NUCLEOTIDE SEQUENCE [LARGE SCALE GENOMIC DNA]</scope>
    <source>
        <strain evidence="1 3">DSM 20755</strain>
    </source>
</reference>
<gene>
    <name evidence="2" type="ORF">NCTC949_00923</name>
    <name evidence="1" type="ORF">UL82_09660</name>
</gene>
<dbReference type="RefSeq" id="WP_052735949.1">
    <property type="nucleotide sequence ID" value="NZ_JBHOLU010000004.1"/>
</dbReference>
<evidence type="ECO:0000313" key="1">
    <source>
        <dbReference type="EMBL" id="AKE42069.1"/>
    </source>
</evidence>
<protein>
    <submittedName>
        <fullName evidence="2">Phage protein</fullName>
    </submittedName>
</protein>
<name>A0A0F6TE27_9CORY</name>
<proteinExistence type="predicted"/>